<name>A0ABY1Q5B4_9BURK</name>
<accession>A0ABY1Q5B4</accession>
<keyword evidence="4" id="KW-1185">Reference proteome</keyword>
<dbReference type="Pfam" id="PF10030">
    <property type="entry name" value="DUF2272"/>
    <property type="match status" value="1"/>
</dbReference>
<evidence type="ECO:0000256" key="1">
    <source>
        <dbReference type="SAM" id="SignalP"/>
    </source>
</evidence>
<protein>
    <recommendedName>
        <fullName evidence="2">DUF2272 domain-containing protein</fullName>
    </recommendedName>
</protein>
<dbReference type="InterPro" id="IPR019262">
    <property type="entry name" value="DUF2272"/>
</dbReference>
<feature type="signal peptide" evidence="1">
    <location>
        <begin position="1"/>
        <end position="22"/>
    </location>
</feature>
<proteinExistence type="predicted"/>
<evidence type="ECO:0000313" key="3">
    <source>
        <dbReference type="EMBL" id="SMP59486.1"/>
    </source>
</evidence>
<sequence>MRLSLPILSGFLIVSLSSAAFAAAPDCPRAATPGPLARAIAQIALDEYAQFSGHRINAGGALWKAGATESETELLRDPDTGAADAAQSGRYAWRRVWEYWLALERHVPGEAWGRKVIAVPGLLDDPLAAGRASETRLRDLIPRAGDDGNDTLRQAAVRAAMNDSPWSAAFISYLMDKAGLTPQQFRFASAHWQYVQRALQQPDGYAYRACDPRTTVPAVGDLLCYSRGTPLLRDFAAWQSAALRPGFAAPAHCEVVVEVDAGAKKIETVGGNVVQSIARRRLRLNEENRLSLSHDPARHPVTAGSACGRDSTCEDGNLNLQYWGVLLQLTAQ</sequence>
<dbReference type="EMBL" id="FXUL01000006">
    <property type="protein sequence ID" value="SMP59486.1"/>
    <property type="molecule type" value="Genomic_DNA"/>
</dbReference>
<dbReference type="Proteomes" id="UP001158049">
    <property type="component" value="Unassembled WGS sequence"/>
</dbReference>
<dbReference type="RefSeq" id="WP_283442326.1">
    <property type="nucleotide sequence ID" value="NZ_FXUL01000006.1"/>
</dbReference>
<dbReference type="InterPro" id="IPR014545">
    <property type="entry name" value="UCP028415"/>
</dbReference>
<reference evidence="3 4" key="1">
    <citation type="submission" date="2017-05" db="EMBL/GenBank/DDBJ databases">
        <authorList>
            <person name="Varghese N."/>
            <person name="Submissions S."/>
        </authorList>
    </citation>
    <scope>NUCLEOTIDE SEQUENCE [LARGE SCALE GENOMIC DNA]</scope>
    <source>
        <strain evidence="3 4">DSM 26001</strain>
    </source>
</reference>
<feature type="chain" id="PRO_5046209898" description="DUF2272 domain-containing protein" evidence="1">
    <location>
        <begin position="23"/>
        <end position="332"/>
    </location>
</feature>
<feature type="domain" description="DUF2272" evidence="2">
    <location>
        <begin position="91"/>
        <end position="293"/>
    </location>
</feature>
<comment type="caution">
    <text evidence="3">The sequence shown here is derived from an EMBL/GenBank/DDBJ whole genome shotgun (WGS) entry which is preliminary data.</text>
</comment>
<organism evidence="3 4">
    <name type="scientific">Noviherbaspirillum suwonense</name>
    <dbReference type="NCBI Taxonomy" id="1224511"/>
    <lineage>
        <taxon>Bacteria</taxon>
        <taxon>Pseudomonadati</taxon>
        <taxon>Pseudomonadota</taxon>
        <taxon>Betaproteobacteria</taxon>
        <taxon>Burkholderiales</taxon>
        <taxon>Oxalobacteraceae</taxon>
        <taxon>Noviherbaspirillum</taxon>
    </lineage>
</organism>
<keyword evidence="1" id="KW-0732">Signal</keyword>
<gene>
    <name evidence="3" type="ORF">SAMN06295970_10689</name>
</gene>
<evidence type="ECO:0000313" key="4">
    <source>
        <dbReference type="Proteomes" id="UP001158049"/>
    </source>
</evidence>
<evidence type="ECO:0000259" key="2">
    <source>
        <dbReference type="Pfam" id="PF10030"/>
    </source>
</evidence>
<dbReference type="PIRSF" id="PIRSF028415">
    <property type="entry name" value="UCP028415"/>
    <property type="match status" value="1"/>
</dbReference>